<comment type="caution">
    <text evidence="1">The sequence shown here is derived from an EMBL/GenBank/DDBJ whole genome shotgun (WGS) entry which is preliminary data.</text>
</comment>
<sequence length="164" mass="17784">MSDQPEDRRGSSGPRAIAETTQRLTRRSLGKRGFTEAALIAEWPTVVGSMLGNATLPLRIVFPRGQRSAGTLHVRVGSGALATQLQHQEPLVVQRINGYFGYGAIARLAITQGPVARRPVRRTPAAPVLEPEDEARLSQRLSGIEDPELKAVLAALGRHLAVRR</sequence>
<dbReference type="OrthoDB" id="7160947at2"/>
<dbReference type="PANTHER" id="PTHR36456:SF1">
    <property type="entry name" value="UPF0232 PROTEIN SCO3875"/>
    <property type="match status" value="1"/>
</dbReference>
<dbReference type="Proteomes" id="UP000233293">
    <property type="component" value="Unassembled WGS sequence"/>
</dbReference>
<dbReference type="EMBL" id="PIUM01000017">
    <property type="protein sequence ID" value="PKU23765.1"/>
    <property type="molecule type" value="Genomic_DNA"/>
</dbReference>
<organism evidence="1 2">
    <name type="scientific">Telmatospirillum siberiense</name>
    <dbReference type="NCBI Taxonomy" id="382514"/>
    <lineage>
        <taxon>Bacteria</taxon>
        <taxon>Pseudomonadati</taxon>
        <taxon>Pseudomonadota</taxon>
        <taxon>Alphaproteobacteria</taxon>
        <taxon>Rhodospirillales</taxon>
        <taxon>Rhodospirillaceae</taxon>
        <taxon>Telmatospirillum</taxon>
    </lineage>
</organism>
<protein>
    <submittedName>
        <fullName evidence="1">DUF721 domain-containing protein</fullName>
    </submittedName>
</protein>
<dbReference type="AlphaFoldDB" id="A0A2N3PTN7"/>
<dbReference type="InterPro" id="IPR007922">
    <property type="entry name" value="DciA-like"/>
</dbReference>
<gene>
    <name evidence="1" type="ORF">CWS72_14830</name>
</gene>
<dbReference type="InterPro" id="IPR010593">
    <property type="entry name" value="DUF1159"/>
</dbReference>
<reference evidence="2" key="1">
    <citation type="submission" date="2017-12" db="EMBL/GenBank/DDBJ databases">
        <title>Draft genome sequence of Telmatospirillum siberiense 26-4b1T, an acidotolerant peatland alphaproteobacterium potentially involved in sulfur cycling.</title>
        <authorList>
            <person name="Hausmann B."/>
            <person name="Pjevac P."/>
            <person name="Schreck K."/>
            <person name="Herbold C.W."/>
            <person name="Daims H."/>
            <person name="Wagner M."/>
            <person name="Pester M."/>
            <person name="Loy A."/>
        </authorList>
    </citation>
    <scope>NUCLEOTIDE SEQUENCE [LARGE SCALE GENOMIC DNA]</scope>
    <source>
        <strain evidence="2">26-4b1</strain>
    </source>
</reference>
<accession>A0A2N3PTN7</accession>
<keyword evidence="2" id="KW-1185">Reference proteome</keyword>
<evidence type="ECO:0000313" key="1">
    <source>
        <dbReference type="EMBL" id="PKU23765.1"/>
    </source>
</evidence>
<evidence type="ECO:0000313" key="2">
    <source>
        <dbReference type="Proteomes" id="UP000233293"/>
    </source>
</evidence>
<dbReference type="Pfam" id="PF05258">
    <property type="entry name" value="DciA"/>
    <property type="match status" value="1"/>
</dbReference>
<dbReference type="PANTHER" id="PTHR36456">
    <property type="entry name" value="UPF0232 PROTEIN SCO3875"/>
    <property type="match status" value="1"/>
</dbReference>
<proteinExistence type="predicted"/>
<dbReference type="RefSeq" id="WP_101251401.1">
    <property type="nucleotide sequence ID" value="NZ_PIUM01000017.1"/>
</dbReference>
<name>A0A2N3PTN7_9PROT</name>
<dbReference type="PIRSF" id="PIRSF032064">
    <property type="entry name" value="UCP032064"/>
    <property type="match status" value="1"/>
</dbReference>